<evidence type="ECO:0000256" key="1">
    <source>
        <dbReference type="SAM" id="MobiDB-lite"/>
    </source>
</evidence>
<sequence>MGRRRRHFDETDGSALPGTVSVLNRSFWNGKGSESSSSNSMRVLRSSTVNGNTLARAVERRRPQAQSNESIQRRRHKPTAENYRKIALFLARKFEEGYWKWKGNVIWNEAEREGITCLSAQAMRSICRALKLPDKLDELDISPSIKDLLVRKIEIAEIKRRRHSSGEYAEFKTIKSFRSDAKASLENLWSLKFYKCAARVHKRSKTAGATAGQRIQKTAAAIYEIFVEDNQHNITEDELSSLMQSASTVIKTLSKFNLTPMDIFS</sequence>
<dbReference type="AlphaFoldDB" id="A0A183TWB7"/>
<accession>A0A183TWB7</accession>
<dbReference type="Proteomes" id="UP000050794">
    <property type="component" value="Unassembled WGS sequence"/>
</dbReference>
<feature type="region of interest" description="Disordered" evidence="1">
    <location>
        <begin position="56"/>
        <end position="77"/>
    </location>
</feature>
<reference evidence="2 3" key="2">
    <citation type="submission" date="2018-11" db="EMBL/GenBank/DDBJ databases">
        <authorList>
            <consortium name="Pathogen Informatics"/>
        </authorList>
    </citation>
    <scope>NUCLEOTIDE SEQUENCE [LARGE SCALE GENOMIC DNA]</scope>
</reference>
<proteinExistence type="predicted"/>
<dbReference type="EMBL" id="UYWY01000260">
    <property type="protein sequence ID" value="VDM24405.1"/>
    <property type="molecule type" value="Genomic_DNA"/>
</dbReference>
<evidence type="ECO:0000313" key="2">
    <source>
        <dbReference type="EMBL" id="VDM24405.1"/>
    </source>
</evidence>
<protein>
    <submittedName>
        <fullName evidence="4">Homeobox domain-containing protein</fullName>
    </submittedName>
</protein>
<evidence type="ECO:0000313" key="3">
    <source>
        <dbReference type="Proteomes" id="UP000050794"/>
    </source>
</evidence>
<name>A0A183TWB7_TOXCA</name>
<evidence type="ECO:0000313" key="4">
    <source>
        <dbReference type="WBParaSite" id="TCNE_0000053601-mRNA-1"/>
    </source>
</evidence>
<keyword evidence="3" id="KW-1185">Reference proteome</keyword>
<dbReference type="WBParaSite" id="TCNE_0000053601-mRNA-1">
    <property type="protein sequence ID" value="TCNE_0000053601-mRNA-1"/>
    <property type="gene ID" value="TCNE_0000053601"/>
</dbReference>
<organism evidence="3 4">
    <name type="scientific">Toxocara canis</name>
    <name type="common">Canine roundworm</name>
    <dbReference type="NCBI Taxonomy" id="6265"/>
    <lineage>
        <taxon>Eukaryota</taxon>
        <taxon>Metazoa</taxon>
        <taxon>Ecdysozoa</taxon>
        <taxon>Nematoda</taxon>
        <taxon>Chromadorea</taxon>
        <taxon>Rhabditida</taxon>
        <taxon>Spirurina</taxon>
        <taxon>Ascaridomorpha</taxon>
        <taxon>Ascaridoidea</taxon>
        <taxon>Toxocaridae</taxon>
        <taxon>Toxocara</taxon>
    </lineage>
</organism>
<reference evidence="4" key="1">
    <citation type="submission" date="2016-06" db="UniProtKB">
        <authorList>
            <consortium name="WormBaseParasite"/>
        </authorList>
    </citation>
    <scope>IDENTIFICATION</scope>
</reference>
<gene>
    <name evidence="2" type="ORF">TCNE_LOCUS537</name>
</gene>